<dbReference type="InterPro" id="IPR052453">
    <property type="entry name" value="CONSTANS-like_ZF"/>
</dbReference>
<feature type="compositionally biased region" description="Basic and acidic residues" evidence="9">
    <location>
        <begin position="253"/>
        <end position="265"/>
    </location>
</feature>
<dbReference type="Pfam" id="PF06203">
    <property type="entry name" value="CCT"/>
    <property type="match status" value="1"/>
</dbReference>
<feature type="region of interest" description="Disordered" evidence="9">
    <location>
        <begin position="314"/>
        <end position="333"/>
    </location>
</feature>
<dbReference type="PROSITE" id="PS50119">
    <property type="entry name" value="ZF_BBOX"/>
    <property type="match status" value="1"/>
</dbReference>
<keyword evidence="4 7" id="KW-0863">Zinc-finger</keyword>
<keyword evidence="12" id="KW-1185">Reference proteome</keyword>
<reference evidence="12" key="1">
    <citation type="journal article" date="2019" name="Nat. Commun.">
        <title>Genome-wide association mapping of date palm fruit traits.</title>
        <authorList>
            <person name="Hazzouri K.M."/>
            <person name="Gros-Balthazard M."/>
            <person name="Flowers J.M."/>
            <person name="Copetti D."/>
            <person name="Lemansour A."/>
            <person name="Lebrun M."/>
            <person name="Masmoudi K."/>
            <person name="Ferrand S."/>
            <person name="Dhar M.I."/>
            <person name="Fresquez Z.A."/>
            <person name="Rosas U."/>
            <person name="Zhang J."/>
            <person name="Talag J."/>
            <person name="Lee S."/>
            <person name="Kudrna D."/>
            <person name="Powell R.F."/>
            <person name="Leitch I.J."/>
            <person name="Krueger R.R."/>
            <person name="Wing R.A."/>
            <person name="Amiri K.M.A."/>
            <person name="Purugganan M.D."/>
        </authorList>
    </citation>
    <scope>NUCLEOTIDE SEQUENCE [LARGE SCALE GENOMIC DNA]</scope>
    <source>
        <strain evidence="12">cv. Khalas</strain>
    </source>
</reference>
<dbReference type="PANTHER" id="PTHR31874:SF1">
    <property type="entry name" value="ZINC FINGER PROTEIN CONSTANS-LIKE 6"/>
    <property type="match status" value="1"/>
</dbReference>
<dbReference type="InterPro" id="IPR000315">
    <property type="entry name" value="Znf_B-box"/>
</dbReference>
<evidence type="ECO:0000256" key="5">
    <source>
        <dbReference type="ARBA" id="ARBA00022833"/>
    </source>
</evidence>
<dbReference type="KEGG" id="pda:103715341"/>
<dbReference type="PANTHER" id="PTHR31874">
    <property type="entry name" value="CCT MOTIF FAMILY PROTEIN, EXPRESSED"/>
    <property type="match status" value="1"/>
</dbReference>
<dbReference type="Proteomes" id="UP000228380">
    <property type="component" value="Chromosome 8"/>
</dbReference>
<evidence type="ECO:0000259" key="11">
    <source>
        <dbReference type="PROSITE" id="PS51017"/>
    </source>
</evidence>
<dbReference type="OrthoDB" id="153872at2759"/>
<feature type="compositionally biased region" description="Basic and acidic residues" evidence="9">
    <location>
        <begin position="221"/>
        <end position="244"/>
    </location>
</feature>
<dbReference type="GO" id="GO:0006355">
    <property type="term" value="P:regulation of DNA-templated transcription"/>
    <property type="evidence" value="ECO:0007669"/>
    <property type="project" value="TreeGrafter"/>
</dbReference>
<evidence type="ECO:0000313" key="12">
    <source>
        <dbReference type="Proteomes" id="UP000228380"/>
    </source>
</evidence>
<evidence type="ECO:0000256" key="7">
    <source>
        <dbReference type="PROSITE-ProRule" id="PRU00024"/>
    </source>
</evidence>
<reference evidence="13" key="2">
    <citation type="submission" date="2025-08" db="UniProtKB">
        <authorList>
            <consortium name="RefSeq"/>
        </authorList>
    </citation>
    <scope>IDENTIFICATION</scope>
    <source>
        <tissue evidence="13">Young leaves</tissue>
    </source>
</reference>
<dbReference type="GO" id="GO:0005634">
    <property type="term" value="C:nucleus"/>
    <property type="evidence" value="ECO:0007669"/>
    <property type="project" value="UniProtKB-SubCell"/>
</dbReference>
<evidence type="ECO:0000256" key="1">
    <source>
        <dbReference type="ARBA" id="ARBA00004123"/>
    </source>
</evidence>
<dbReference type="GeneID" id="103715341"/>
<proteinExistence type="inferred from homology"/>
<feature type="compositionally biased region" description="Basic and acidic residues" evidence="9">
    <location>
        <begin position="317"/>
        <end position="333"/>
    </location>
</feature>
<gene>
    <name evidence="13" type="primary">LOC103715341</name>
</gene>
<dbReference type="GO" id="GO:0008270">
    <property type="term" value="F:zinc ion binding"/>
    <property type="evidence" value="ECO:0007669"/>
    <property type="project" value="UniProtKB-KW"/>
</dbReference>
<feature type="domain" description="CCT" evidence="11">
    <location>
        <begin position="326"/>
        <end position="368"/>
    </location>
</feature>
<evidence type="ECO:0000256" key="8">
    <source>
        <dbReference type="PROSITE-ProRule" id="PRU00357"/>
    </source>
</evidence>
<evidence type="ECO:0000256" key="6">
    <source>
        <dbReference type="ARBA" id="ARBA00023242"/>
    </source>
</evidence>
<dbReference type="RefSeq" id="XP_008801158.1">
    <property type="nucleotide sequence ID" value="XM_008802936.3"/>
</dbReference>
<dbReference type="SMART" id="SM00336">
    <property type="entry name" value="BBOX"/>
    <property type="match status" value="1"/>
</dbReference>
<keyword evidence="6 8" id="KW-0539">Nucleus</keyword>
<dbReference type="Pfam" id="PF00643">
    <property type="entry name" value="zf-B_box"/>
    <property type="match status" value="1"/>
</dbReference>
<dbReference type="InterPro" id="IPR049808">
    <property type="entry name" value="CONSTANS-like_Bbox1"/>
</dbReference>
<protein>
    <submittedName>
        <fullName evidence="13">Zinc finger protein CONSTANS-LIKE 16 isoform X1</fullName>
    </submittedName>
</protein>
<evidence type="ECO:0000256" key="2">
    <source>
        <dbReference type="ARBA" id="ARBA00010024"/>
    </source>
</evidence>
<dbReference type="PROSITE" id="PS51017">
    <property type="entry name" value="CCT"/>
    <property type="match status" value="1"/>
</dbReference>
<evidence type="ECO:0000313" key="13">
    <source>
        <dbReference type="RefSeq" id="XP_008801158.1"/>
    </source>
</evidence>
<dbReference type="InterPro" id="IPR010402">
    <property type="entry name" value="CCT_domain"/>
</dbReference>
<keyword evidence="3" id="KW-0479">Metal-binding</keyword>
<comment type="similarity">
    <text evidence="2">Belongs to the CONSTANS family.</text>
</comment>
<evidence type="ECO:0000256" key="3">
    <source>
        <dbReference type="ARBA" id="ARBA00022723"/>
    </source>
</evidence>
<dbReference type="CDD" id="cd19821">
    <property type="entry name" value="Bbox1_BBX-like"/>
    <property type="match status" value="1"/>
</dbReference>
<keyword evidence="5" id="KW-0862">Zinc</keyword>
<accession>A0A8B7CKK8</accession>
<dbReference type="AlphaFoldDB" id="A0A8B7CKK8"/>
<organism evidence="12 13">
    <name type="scientific">Phoenix dactylifera</name>
    <name type="common">Date palm</name>
    <dbReference type="NCBI Taxonomy" id="42345"/>
    <lineage>
        <taxon>Eukaryota</taxon>
        <taxon>Viridiplantae</taxon>
        <taxon>Streptophyta</taxon>
        <taxon>Embryophyta</taxon>
        <taxon>Tracheophyta</taxon>
        <taxon>Spermatophyta</taxon>
        <taxon>Magnoliopsida</taxon>
        <taxon>Liliopsida</taxon>
        <taxon>Arecaceae</taxon>
        <taxon>Coryphoideae</taxon>
        <taxon>Phoeniceae</taxon>
        <taxon>Phoenix</taxon>
    </lineage>
</organism>
<feature type="region of interest" description="Disordered" evidence="9">
    <location>
        <begin position="213"/>
        <end position="266"/>
    </location>
</feature>
<comment type="subcellular location">
    <subcellularLocation>
        <location evidence="1 8">Nucleus</location>
    </subcellularLocation>
</comment>
<sequence>MIFPSRDFVTMSRSEKQQSAASAIAGKMARACDGCVRRRARWYCAADDVFLCQSCDSSVHSANPVARRHQRDRLKPATSYYSSFMEAKTEELILGWLKRKARTPRPRQQTKPAQPLAPDLLESSTDGNCSEEEQLLYCVPVFDPMLAELCSPPSLNDSNSSGEDTKLAVAQLPDNAITYISPVDATGSGTVGFVPSDDELAEFATKMESLLGRGLDNSKNSSEHGTKPELDNDMKMATSRERPDLSFSCQSMKKGEEAEEGEKAGSSKKVALRLDYEAIMEAWSSSPWTNGERPQFNLNVCRWPGDMGMWVGEGGEEDKGGGRQGREAKVTRYREKRRTRMFAKKIRYEVRRLNAEQRPRMKGRFVKRAFVTPTPAFAGPA</sequence>
<feature type="region of interest" description="Disordered" evidence="9">
    <location>
        <begin position="101"/>
        <end position="126"/>
    </location>
</feature>
<evidence type="ECO:0000256" key="9">
    <source>
        <dbReference type="SAM" id="MobiDB-lite"/>
    </source>
</evidence>
<feature type="domain" description="B box-type" evidence="10">
    <location>
        <begin position="27"/>
        <end position="74"/>
    </location>
</feature>
<evidence type="ECO:0000256" key="4">
    <source>
        <dbReference type="ARBA" id="ARBA00022771"/>
    </source>
</evidence>
<evidence type="ECO:0000259" key="10">
    <source>
        <dbReference type="PROSITE" id="PS50119"/>
    </source>
</evidence>
<name>A0A8B7CKK8_PHODC</name>